<keyword evidence="2" id="KW-1185">Reference proteome</keyword>
<proteinExistence type="predicted"/>
<gene>
    <name evidence="1" type="ORF">NE857_33505</name>
</gene>
<organism evidence="1 2">
    <name type="scientific">Nocardiopsis exhalans</name>
    <dbReference type="NCBI Taxonomy" id="163604"/>
    <lineage>
        <taxon>Bacteria</taxon>
        <taxon>Bacillati</taxon>
        <taxon>Actinomycetota</taxon>
        <taxon>Actinomycetes</taxon>
        <taxon>Streptosporangiales</taxon>
        <taxon>Nocardiopsidaceae</taxon>
        <taxon>Nocardiopsis</taxon>
    </lineage>
</organism>
<protein>
    <submittedName>
        <fullName evidence="1">Uncharacterized protein</fullName>
    </submittedName>
</protein>
<reference evidence="1" key="1">
    <citation type="submission" date="2022-06" db="EMBL/GenBank/DDBJ databases">
        <authorList>
            <person name="Ping M."/>
        </authorList>
    </citation>
    <scope>NUCLEOTIDE SEQUENCE</scope>
    <source>
        <strain evidence="1">JCM11759T</strain>
    </source>
</reference>
<sequence>MNANHEAQGSPDTIDSLGLPADIMVTELSRLLATPGFLGQSVATLRRADGAFNVLDELMRNGDPLPRRWSVKGRPERHGPVTELYDSVSETLREVGGAAQSFMALRRAAADWRALDAALRSGWPLPEPWQR</sequence>
<evidence type="ECO:0000313" key="2">
    <source>
        <dbReference type="Proteomes" id="UP001055940"/>
    </source>
</evidence>
<evidence type="ECO:0000313" key="1">
    <source>
        <dbReference type="EMBL" id="USY20084.1"/>
    </source>
</evidence>
<dbReference type="EMBL" id="CP099837">
    <property type="protein sequence ID" value="USY20084.1"/>
    <property type="molecule type" value="Genomic_DNA"/>
</dbReference>
<dbReference type="RefSeq" id="WP_254419216.1">
    <property type="nucleotide sequence ID" value="NZ_BAAAJB010000002.1"/>
</dbReference>
<accession>A0ABY5D6W3</accession>
<dbReference type="Proteomes" id="UP001055940">
    <property type="component" value="Chromosome"/>
</dbReference>
<name>A0ABY5D6W3_9ACTN</name>